<keyword evidence="3 10" id="KW-0813">Transport</keyword>
<evidence type="ECO:0000256" key="7">
    <source>
        <dbReference type="ARBA" id="ARBA00023128"/>
    </source>
</evidence>
<dbReference type="EMBL" id="HBFK01037434">
    <property type="protein sequence ID" value="CAD8756150.1"/>
    <property type="molecule type" value="Transcribed_RNA"/>
</dbReference>
<dbReference type="PROSITE" id="PS50920">
    <property type="entry name" value="SOLCAR"/>
    <property type="match status" value="2"/>
</dbReference>
<protein>
    <recommendedName>
        <fullName evidence="13">Mitochondrial carrier protein</fullName>
    </recommendedName>
</protein>
<gene>
    <name evidence="12" type="ORF">HAND00432_LOCUS14284</name>
    <name evidence="11" type="ORF">HAND1043_LOCUS22659</name>
</gene>
<feature type="repeat" description="Solcar" evidence="9">
    <location>
        <begin position="178"/>
        <end position="265"/>
    </location>
</feature>
<dbReference type="GO" id="GO:0031966">
    <property type="term" value="C:mitochondrial membrane"/>
    <property type="evidence" value="ECO:0007669"/>
    <property type="project" value="UniProtKB-SubCell"/>
</dbReference>
<proteinExistence type="inferred from homology"/>
<dbReference type="SUPFAM" id="SSF103506">
    <property type="entry name" value="Mitochondrial carrier"/>
    <property type="match status" value="1"/>
</dbReference>
<dbReference type="AlphaFoldDB" id="A0A6U4LSW9"/>
<evidence type="ECO:0000313" key="12">
    <source>
        <dbReference type="EMBL" id="CAD8960016.1"/>
    </source>
</evidence>
<evidence type="ECO:0000256" key="10">
    <source>
        <dbReference type="RuleBase" id="RU000488"/>
    </source>
</evidence>
<dbReference type="GO" id="GO:0071913">
    <property type="term" value="F:citrate secondary active transmembrane transporter activity"/>
    <property type="evidence" value="ECO:0007669"/>
    <property type="project" value="TreeGrafter"/>
</dbReference>
<dbReference type="InterPro" id="IPR049563">
    <property type="entry name" value="TXTP-like"/>
</dbReference>
<evidence type="ECO:0000256" key="1">
    <source>
        <dbReference type="ARBA" id="ARBA00004225"/>
    </source>
</evidence>
<reference evidence="11" key="1">
    <citation type="submission" date="2021-01" db="EMBL/GenBank/DDBJ databases">
        <authorList>
            <person name="Corre E."/>
            <person name="Pelletier E."/>
            <person name="Niang G."/>
            <person name="Scheremetjew M."/>
            <person name="Finn R."/>
            <person name="Kale V."/>
            <person name="Holt S."/>
            <person name="Cochrane G."/>
            <person name="Meng A."/>
            <person name="Brown T."/>
            <person name="Cohen L."/>
        </authorList>
    </citation>
    <scope>NUCLEOTIDE SEQUENCE</scope>
    <source>
        <strain evidence="11">CCMP441</strain>
        <strain evidence="12">CCMP644</strain>
    </source>
</reference>
<accession>A0A6U4LSW9</accession>
<dbReference type="Gene3D" id="1.50.40.10">
    <property type="entry name" value="Mitochondrial carrier domain"/>
    <property type="match status" value="1"/>
</dbReference>
<evidence type="ECO:0000256" key="4">
    <source>
        <dbReference type="ARBA" id="ARBA00022692"/>
    </source>
</evidence>
<dbReference type="EMBL" id="HBFX01023516">
    <property type="protein sequence ID" value="CAD8960016.1"/>
    <property type="molecule type" value="Transcribed_RNA"/>
</dbReference>
<dbReference type="PANTHER" id="PTHR45788">
    <property type="entry name" value="SUCCINATE/FUMARATE MITOCHONDRIAL TRANSPORTER-RELATED"/>
    <property type="match status" value="1"/>
</dbReference>
<sequence length="277" mass="29733">MGGGADLSKLNPAENCVLGITAGCLTKMVNYPLLSWKNTVQQGLPISFNPSVVYRGLPMAVLNLGGSTGVQFGAMGFFAKILREQGCDQKQTQMGGAFLGGLVSGIPCSLWELTMIQQQRFGGSIAGTPVRVMKEYGNAGLFRGISMTMGRECLFTLAMLGVTPAIQKELSGPTYKMESNTALAVGALTGSFFAATISHPMDTIKTCMQGDLGQEKYKTVSHTGKKLAEEYGVARGLFKGLAFRIVLIATTFFLVNNFKEILVPNMFPKAVEDDKKK</sequence>
<evidence type="ECO:0000256" key="9">
    <source>
        <dbReference type="PROSITE-ProRule" id="PRU00282"/>
    </source>
</evidence>
<evidence type="ECO:0000256" key="3">
    <source>
        <dbReference type="ARBA" id="ARBA00022448"/>
    </source>
</evidence>
<evidence type="ECO:0000256" key="6">
    <source>
        <dbReference type="ARBA" id="ARBA00022989"/>
    </source>
</evidence>
<comment type="subcellular location">
    <subcellularLocation>
        <location evidence="1">Mitochondrion membrane</location>
        <topology evidence="1">Multi-pass membrane protein</topology>
    </subcellularLocation>
</comment>
<keyword evidence="8 9" id="KW-0472">Membrane</keyword>
<dbReference type="PANTHER" id="PTHR45788:SF4">
    <property type="entry name" value="TRICARBOXYLATE TRANSPORT PROTEIN, MITOCHONDRIAL"/>
    <property type="match status" value="1"/>
</dbReference>
<keyword evidence="5" id="KW-0677">Repeat</keyword>
<keyword evidence="6" id="KW-1133">Transmembrane helix</keyword>
<name>A0A6U4LSW9_HEMAN</name>
<keyword evidence="4 9" id="KW-0812">Transmembrane</keyword>
<comment type="similarity">
    <text evidence="2 10">Belongs to the mitochondrial carrier (TC 2.A.29) family.</text>
</comment>
<keyword evidence="7" id="KW-0496">Mitochondrion</keyword>
<evidence type="ECO:0000256" key="8">
    <source>
        <dbReference type="ARBA" id="ARBA00023136"/>
    </source>
</evidence>
<evidence type="ECO:0008006" key="13">
    <source>
        <dbReference type="Google" id="ProtNLM"/>
    </source>
</evidence>
<evidence type="ECO:0000313" key="11">
    <source>
        <dbReference type="EMBL" id="CAD8756150.1"/>
    </source>
</evidence>
<evidence type="ECO:0000256" key="5">
    <source>
        <dbReference type="ARBA" id="ARBA00022737"/>
    </source>
</evidence>
<dbReference type="InterPro" id="IPR018108">
    <property type="entry name" value="MCP_transmembrane"/>
</dbReference>
<dbReference type="InterPro" id="IPR023395">
    <property type="entry name" value="MCP_dom_sf"/>
</dbReference>
<dbReference type="Pfam" id="PF00153">
    <property type="entry name" value="Mito_carr"/>
    <property type="match status" value="1"/>
</dbReference>
<evidence type="ECO:0000256" key="2">
    <source>
        <dbReference type="ARBA" id="ARBA00006375"/>
    </source>
</evidence>
<feature type="repeat" description="Solcar" evidence="9">
    <location>
        <begin position="92"/>
        <end position="169"/>
    </location>
</feature>
<dbReference type="GO" id="GO:0006843">
    <property type="term" value="P:mitochondrial citrate transmembrane transport"/>
    <property type="evidence" value="ECO:0007669"/>
    <property type="project" value="TreeGrafter"/>
</dbReference>
<organism evidence="11">
    <name type="scientific">Hemiselmis andersenii</name>
    <name type="common">Cryptophyte alga</name>
    <dbReference type="NCBI Taxonomy" id="464988"/>
    <lineage>
        <taxon>Eukaryota</taxon>
        <taxon>Cryptophyceae</taxon>
        <taxon>Cryptomonadales</taxon>
        <taxon>Hemiselmidaceae</taxon>
        <taxon>Hemiselmis</taxon>
    </lineage>
</organism>